<dbReference type="SMART" id="SM00487">
    <property type="entry name" value="DEXDc"/>
    <property type="match status" value="1"/>
</dbReference>
<evidence type="ECO:0000313" key="13">
    <source>
        <dbReference type="Proteomes" id="UP000693970"/>
    </source>
</evidence>
<dbReference type="InterPro" id="IPR011545">
    <property type="entry name" value="DEAD/DEAH_box_helicase_dom"/>
</dbReference>
<keyword evidence="4 7" id="KW-0347">Helicase</keyword>
<feature type="domain" description="Helicase C-terminal" evidence="10">
    <location>
        <begin position="322"/>
        <end position="480"/>
    </location>
</feature>
<evidence type="ECO:0000256" key="5">
    <source>
        <dbReference type="ARBA" id="ARBA00022840"/>
    </source>
</evidence>
<dbReference type="EC" id="3.6.4.13" evidence="1"/>
<evidence type="ECO:0000256" key="1">
    <source>
        <dbReference type="ARBA" id="ARBA00012552"/>
    </source>
</evidence>
<feature type="compositionally biased region" description="Basic and acidic residues" evidence="8">
    <location>
        <begin position="42"/>
        <end position="53"/>
    </location>
</feature>
<evidence type="ECO:0000256" key="2">
    <source>
        <dbReference type="ARBA" id="ARBA00022741"/>
    </source>
</evidence>
<feature type="domain" description="DEAD-box RNA helicase Q" evidence="11">
    <location>
        <begin position="88"/>
        <end position="116"/>
    </location>
</feature>
<dbReference type="CDD" id="cd17963">
    <property type="entry name" value="DEADc_DDX19_DDX25"/>
    <property type="match status" value="1"/>
</dbReference>
<dbReference type="Pfam" id="PF00270">
    <property type="entry name" value="DEAD"/>
    <property type="match status" value="1"/>
</dbReference>
<keyword evidence="13" id="KW-1185">Reference proteome</keyword>
<name>A0A9K3LLA2_9STRA</name>
<evidence type="ECO:0000259" key="9">
    <source>
        <dbReference type="PROSITE" id="PS51192"/>
    </source>
</evidence>
<proteinExistence type="inferred from homology"/>
<dbReference type="InterPro" id="IPR014014">
    <property type="entry name" value="RNA_helicase_DEAD_Q_motif"/>
</dbReference>
<protein>
    <recommendedName>
        <fullName evidence="1">RNA helicase</fullName>
        <ecNumber evidence="1">3.6.4.13</ecNumber>
    </recommendedName>
</protein>
<evidence type="ECO:0000313" key="12">
    <source>
        <dbReference type="EMBL" id="KAG7364207.1"/>
    </source>
</evidence>
<dbReference type="GO" id="GO:0003676">
    <property type="term" value="F:nucleic acid binding"/>
    <property type="evidence" value="ECO:0007669"/>
    <property type="project" value="InterPro"/>
</dbReference>
<dbReference type="GO" id="GO:0016787">
    <property type="term" value="F:hydrolase activity"/>
    <property type="evidence" value="ECO:0007669"/>
    <property type="project" value="UniProtKB-KW"/>
</dbReference>
<feature type="short sequence motif" description="Q motif" evidence="6">
    <location>
        <begin position="88"/>
        <end position="116"/>
    </location>
</feature>
<evidence type="ECO:0000259" key="10">
    <source>
        <dbReference type="PROSITE" id="PS51194"/>
    </source>
</evidence>
<dbReference type="GO" id="GO:0003724">
    <property type="term" value="F:RNA helicase activity"/>
    <property type="evidence" value="ECO:0007669"/>
    <property type="project" value="UniProtKB-EC"/>
</dbReference>
<organism evidence="12 13">
    <name type="scientific">Nitzschia inconspicua</name>
    <dbReference type="NCBI Taxonomy" id="303405"/>
    <lineage>
        <taxon>Eukaryota</taxon>
        <taxon>Sar</taxon>
        <taxon>Stramenopiles</taxon>
        <taxon>Ochrophyta</taxon>
        <taxon>Bacillariophyta</taxon>
        <taxon>Bacillariophyceae</taxon>
        <taxon>Bacillariophycidae</taxon>
        <taxon>Bacillariales</taxon>
        <taxon>Bacillariaceae</taxon>
        <taxon>Nitzschia</taxon>
    </lineage>
</organism>
<dbReference type="PROSITE" id="PS00039">
    <property type="entry name" value="DEAD_ATP_HELICASE"/>
    <property type="match status" value="1"/>
</dbReference>
<evidence type="ECO:0000256" key="8">
    <source>
        <dbReference type="SAM" id="MobiDB-lite"/>
    </source>
</evidence>
<dbReference type="OrthoDB" id="10265785at2759"/>
<dbReference type="PANTHER" id="PTHR47958">
    <property type="entry name" value="ATP-DEPENDENT RNA HELICASE DBP3"/>
    <property type="match status" value="1"/>
</dbReference>
<dbReference type="SMART" id="SM00490">
    <property type="entry name" value="HELICc"/>
    <property type="match status" value="1"/>
</dbReference>
<sequence length="482" mass="53106">MSSEEETVTKKPEEVKEENKDAENPTDGEAEASSSEAVTTAELKKKKEDSEELTRRLQKLALERQKQTTGDRLKVIQDDTSSHLSGAKTFQELNLPQYLLDAIFAMGFDRPSAIQEEALPRILADPPRNLIGQAQSGSGKTAAFTLGMLYRIKVDDPPTVQALCVTPTRELAIQIFQKAVKPMAANMVGMKIQLAIAGTTIERGVPLNAHLVIGTPGKVVDWLKRKIINCKTIKVFVLDEADNMVAENGFRANSLLIKKSMPQECQTLLFSATFPEDVVKFADKMVYKPDKILIESEESLVLDVIKQIWVDTRGYDGGKLEFLSDIYSLLTIGQSIVFVGTKNNADMVHKTLTDGGYTCSVLHAGLLPEERDATMQSFRNGESNVLITTNVLARGVDIDNVCMVVNYDIPVDRNGGPDYETYLHRIGRTGRFGKKGTAINLIDDAQSIQALAAIENHFAGANKEMIQQAEADPEKLADVIEM</sequence>
<dbReference type="InterPro" id="IPR000629">
    <property type="entry name" value="RNA-helicase_DEAD-box_CS"/>
</dbReference>
<comment type="caution">
    <text evidence="12">The sequence shown here is derived from an EMBL/GenBank/DDBJ whole genome shotgun (WGS) entry which is preliminary data.</text>
</comment>
<reference evidence="12" key="2">
    <citation type="submission" date="2021-04" db="EMBL/GenBank/DDBJ databases">
        <authorList>
            <person name="Podell S."/>
        </authorList>
    </citation>
    <scope>NUCLEOTIDE SEQUENCE</scope>
    <source>
        <strain evidence="12">Hildebrandi</strain>
    </source>
</reference>
<keyword evidence="3 7" id="KW-0378">Hydrolase</keyword>
<dbReference type="GO" id="GO:0005524">
    <property type="term" value="F:ATP binding"/>
    <property type="evidence" value="ECO:0007669"/>
    <property type="project" value="UniProtKB-KW"/>
</dbReference>
<dbReference type="PROSITE" id="PS51195">
    <property type="entry name" value="Q_MOTIF"/>
    <property type="match status" value="1"/>
</dbReference>
<evidence type="ECO:0000259" key="11">
    <source>
        <dbReference type="PROSITE" id="PS51195"/>
    </source>
</evidence>
<dbReference type="Pfam" id="PF00271">
    <property type="entry name" value="Helicase_C"/>
    <property type="match status" value="1"/>
</dbReference>
<accession>A0A9K3LLA2</accession>
<dbReference type="AlphaFoldDB" id="A0A9K3LLA2"/>
<evidence type="ECO:0000256" key="7">
    <source>
        <dbReference type="RuleBase" id="RU000492"/>
    </source>
</evidence>
<dbReference type="PROSITE" id="PS51192">
    <property type="entry name" value="HELICASE_ATP_BIND_1"/>
    <property type="match status" value="1"/>
</dbReference>
<dbReference type="Proteomes" id="UP000693970">
    <property type="component" value="Unassembled WGS sequence"/>
</dbReference>
<dbReference type="InterPro" id="IPR014001">
    <property type="entry name" value="Helicase_ATP-bd"/>
</dbReference>
<evidence type="ECO:0000256" key="4">
    <source>
        <dbReference type="ARBA" id="ARBA00022806"/>
    </source>
</evidence>
<reference evidence="12" key="1">
    <citation type="journal article" date="2021" name="Sci. Rep.">
        <title>Diploid genomic architecture of Nitzschia inconspicua, an elite biomass production diatom.</title>
        <authorList>
            <person name="Oliver A."/>
            <person name="Podell S."/>
            <person name="Pinowska A."/>
            <person name="Traller J.C."/>
            <person name="Smith S.R."/>
            <person name="McClure R."/>
            <person name="Beliaev A."/>
            <person name="Bohutskyi P."/>
            <person name="Hill E.A."/>
            <person name="Rabines A."/>
            <person name="Zheng H."/>
            <person name="Allen L.Z."/>
            <person name="Kuo A."/>
            <person name="Grigoriev I.V."/>
            <person name="Allen A.E."/>
            <person name="Hazlebeck D."/>
            <person name="Allen E.E."/>
        </authorList>
    </citation>
    <scope>NUCLEOTIDE SEQUENCE</scope>
    <source>
        <strain evidence="12">Hildebrandi</strain>
    </source>
</reference>
<feature type="compositionally biased region" description="Basic and acidic residues" evidence="8">
    <location>
        <begin position="7"/>
        <end position="23"/>
    </location>
</feature>
<dbReference type="PROSITE" id="PS51194">
    <property type="entry name" value="HELICASE_CTER"/>
    <property type="match status" value="1"/>
</dbReference>
<keyword evidence="2 7" id="KW-0547">Nucleotide-binding</keyword>
<evidence type="ECO:0000256" key="3">
    <source>
        <dbReference type="ARBA" id="ARBA00022801"/>
    </source>
</evidence>
<dbReference type="CDD" id="cd18787">
    <property type="entry name" value="SF2_C_DEAD"/>
    <property type="match status" value="1"/>
</dbReference>
<dbReference type="InterPro" id="IPR001650">
    <property type="entry name" value="Helicase_C-like"/>
</dbReference>
<feature type="region of interest" description="Disordered" evidence="8">
    <location>
        <begin position="1"/>
        <end position="53"/>
    </location>
</feature>
<comment type="similarity">
    <text evidence="7">Belongs to the DEAD box helicase family.</text>
</comment>
<dbReference type="EMBL" id="JAGRRH010000009">
    <property type="protein sequence ID" value="KAG7364207.1"/>
    <property type="molecule type" value="Genomic_DNA"/>
</dbReference>
<gene>
    <name evidence="12" type="ORF">IV203_037409</name>
</gene>
<feature type="domain" description="Helicase ATP-binding" evidence="9">
    <location>
        <begin position="121"/>
        <end position="292"/>
    </location>
</feature>
<evidence type="ECO:0000256" key="6">
    <source>
        <dbReference type="PROSITE-ProRule" id="PRU00552"/>
    </source>
</evidence>
<keyword evidence="5 7" id="KW-0067">ATP-binding</keyword>